<sequence>MPIEKGTLPLLGALMVRLDHELSLCCLSMPLCLGYGDICNGLYSGIRRE</sequence>
<reference evidence="1" key="1">
    <citation type="submission" date="2020-02" db="EMBL/GenBank/DDBJ databases">
        <authorList>
            <person name="Meier V. D."/>
        </authorList>
    </citation>
    <scope>NUCLEOTIDE SEQUENCE</scope>
    <source>
        <strain evidence="1">AVDCRST_MAG96</strain>
    </source>
</reference>
<dbReference type="AlphaFoldDB" id="A0A6J4RH03"/>
<dbReference type="EMBL" id="CADCVN010000006">
    <property type="protein sequence ID" value="CAA9465733.1"/>
    <property type="molecule type" value="Genomic_DNA"/>
</dbReference>
<name>A0A6J4RH03_9BACT</name>
<protein>
    <submittedName>
        <fullName evidence="1">Uncharacterized protein</fullName>
    </submittedName>
</protein>
<proteinExistence type="predicted"/>
<evidence type="ECO:0000313" key="1">
    <source>
        <dbReference type="EMBL" id="CAA9465733.1"/>
    </source>
</evidence>
<organism evidence="1">
    <name type="scientific">uncultured Segetibacter sp</name>
    <dbReference type="NCBI Taxonomy" id="481133"/>
    <lineage>
        <taxon>Bacteria</taxon>
        <taxon>Pseudomonadati</taxon>
        <taxon>Bacteroidota</taxon>
        <taxon>Chitinophagia</taxon>
        <taxon>Chitinophagales</taxon>
        <taxon>Chitinophagaceae</taxon>
        <taxon>Segetibacter</taxon>
        <taxon>environmental samples</taxon>
    </lineage>
</organism>
<gene>
    <name evidence="1" type="ORF">AVDCRST_MAG96-13</name>
</gene>
<accession>A0A6J4RH03</accession>